<accession>A0A377UWI0</accession>
<dbReference type="Gene3D" id="2.40.50.320">
    <property type="entry name" value="Copper binding periplasmic protein CusF"/>
    <property type="match status" value="1"/>
</dbReference>
<organism evidence="2 3">
    <name type="scientific">Klebsiella pneumoniae</name>
    <dbReference type="NCBI Taxonomy" id="573"/>
    <lineage>
        <taxon>Bacteria</taxon>
        <taxon>Pseudomonadati</taxon>
        <taxon>Pseudomonadota</taxon>
        <taxon>Gammaproteobacteria</taxon>
        <taxon>Enterobacterales</taxon>
        <taxon>Enterobacteriaceae</taxon>
        <taxon>Klebsiella/Raoultella group</taxon>
        <taxon>Klebsiella</taxon>
        <taxon>Klebsiella pneumoniae complex</taxon>
    </lineage>
</organism>
<reference evidence="2 3" key="1">
    <citation type="submission" date="2018-06" db="EMBL/GenBank/DDBJ databases">
        <authorList>
            <consortium name="Pathogen Informatics"/>
            <person name="Doyle S."/>
        </authorList>
    </citation>
    <scope>NUCLEOTIDE SEQUENCE [LARGE SCALE GENOMIC DNA]</scope>
    <source>
        <strain evidence="2 3">NCTC13443</strain>
    </source>
</reference>
<dbReference type="Proteomes" id="UP000255518">
    <property type="component" value="Unassembled WGS sequence"/>
</dbReference>
<sequence>MMNSLSKITLFTLLSGAVFATQAADPHAGMAMHEEPAAAQAQSIRGKGVIKAIDMDSKKITIAHEAIPAVNWPPMTMRFTITPQTQLNNVKDGDSVDFTFVQPGQSVAVTGYPRPITARRR</sequence>
<name>A0A377UWI0_KLEPN</name>
<evidence type="ECO:0000313" key="2">
    <source>
        <dbReference type="EMBL" id="STT01076.1"/>
    </source>
</evidence>
<dbReference type="AlphaFoldDB" id="A0A377UWI0"/>
<dbReference type="Pfam" id="PF11604">
    <property type="entry name" value="CusF_Ec"/>
    <property type="match status" value="1"/>
</dbReference>
<evidence type="ECO:0000256" key="1">
    <source>
        <dbReference type="SAM" id="SignalP"/>
    </source>
</evidence>
<dbReference type="EMBL" id="UGKT01000001">
    <property type="protein sequence ID" value="STT01076.1"/>
    <property type="molecule type" value="Genomic_DNA"/>
</dbReference>
<proteinExistence type="predicted"/>
<keyword evidence="1" id="KW-0732">Signal</keyword>
<dbReference type="InterPro" id="IPR042230">
    <property type="entry name" value="CusF_sf"/>
</dbReference>
<protein>
    <submittedName>
        <fullName evidence="2">Copper-binding protein</fullName>
    </submittedName>
</protein>
<dbReference type="InterPro" id="IPR021647">
    <property type="entry name" value="CusF_Ec"/>
</dbReference>
<dbReference type="NCBIfam" id="NF007348">
    <property type="entry name" value="PRK09838.1"/>
    <property type="match status" value="1"/>
</dbReference>
<gene>
    <name evidence="2" type="primary">cusF_1</name>
    <name evidence="2" type="ORF">NCTC13443_01379</name>
</gene>
<evidence type="ECO:0000313" key="3">
    <source>
        <dbReference type="Proteomes" id="UP000255518"/>
    </source>
</evidence>
<feature type="chain" id="PRO_5016564893" evidence="1">
    <location>
        <begin position="24"/>
        <end position="121"/>
    </location>
</feature>
<feature type="signal peptide" evidence="1">
    <location>
        <begin position="1"/>
        <end position="23"/>
    </location>
</feature>